<dbReference type="InterPro" id="IPR016032">
    <property type="entry name" value="Sig_transdc_resp-reg_C-effctor"/>
</dbReference>
<dbReference type="InterPro" id="IPR036388">
    <property type="entry name" value="WH-like_DNA-bd_sf"/>
</dbReference>
<dbReference type="PRINTS" id="PR00038">
    <property type="entry name" value="HTHLUXR"/>
</dbReference>
<evidence type="ECO:0000313" key="5">
    <source>
        <dbReference type="Proteomes" id="UP001519363"/>
    </source>
</evidence>
<dbReference type="SUPFAM" id="SSF52540">
    <property type="entry name" value="P-loop containing nucleoside triphosphate hydrolases"/>
    <property type="match status" value="1"/>
</dbReference>
<evidence type="ECO:0000256" key="1">
    <source>
        <dbReference type="ARBA" id="ARBA00022741"/>
    </source>
</evidence>
<dbReference type="Pfam" id="PF00196">
    <property type="entry name" value="GerE"/>
    <property type="match status" value="1"/>
</dbReference>
<feature type="domain" description="HTH luxR-type" evidence="3">
    <location>
        <begin position="882"/>
        <end position="947"/>
    </location>
</feature>
<organism evidence="4 5">
    <name type="scientific">Crossiella equi</name>
    <dbReference type="NCBI Taxonomy" id="130796"/>
    <lineage>
        <taxon>Bacteria</taxon>
        <taxon>Bacillati</taxon>
        <taxon>Actinomycetota</taxon>
        <taxon>Actinomycetes</taxon>
        <taxon>Pseudonocardiales</taxon>
        <taxon>Pseudonocardiaceae</taxon>
        <taxon>Crossiella</taxon>
    </lineage>
</organism>
<dbReference type="EMBL" id="JAGIOO010000001">
    <property type="protein sequence ID" value="MBP2476686.1"/>
    <property type="molecule type" value="Genomic_DNA"/>
</dbReference>
<dbReference type="Pfam" id="PF13191">
    <property type="entry name" value="AAA_16"/>
    <property type="match status" value="1"/>
</dbReference>
<proteinExistence type="predicted"/>
<accession>A0ABS5AJE4</accession>
<dbReference type="PANTHER" id="PTHR16305:SF28">
    <property type="entry name" value="GUANYLATE CYCLASE DOMAIN-CONTAINING PROTEIN"/>
    <property type="match status" value="1"/>
</dbReference>
<evidence type="ECO:0000313" key="4">
    <source>
        <dbReference type="EMBL" id="MBP2476686.1"/>
    </source>
</evidence>
<dbReference type="SMART" id="SM00421">
    <property type="entry name" value="HTH_LUXR"/>
    <property type="match status" value="1"/>
</dbReference>
<dbReference type="Proteomes" id="UP001519363">
    <property type="component" value="Unassembled WGS sequence"/>
</dbReference>
<dbReference type="InterPro" id="IPR011990">
    <property type="entry name" value="TPR-like_helical_dom_sf"/>
</dbReference>
<evidence type="ECO:0000256" key="2">
    <source>
        <dbReference type="ARBA" id="ARBA00022840"/>
    </source>
</evidence>
<keyword evidence="5" id="KW-1185">Reference proteome</keyword>
<dbReference type="GO" id="GO:0003677">
    <property type="term" value="F:DNA binding"/>
    <property type="evidence" value="ECO:0007669"/>
    <property type="project" value="UniProtKB-KW"/>
</dbReference>
<dbReference type="Gene3D" id="1.10.10.10">
    <property type="entry name" value="Winged helix-like DNA-binding domain superfamily/Winged helix DNA-binding domain"/>
    <property type="match status" value="1"/>
</dbReference>
<reference evidence="4 5" key="1">
    <citation type="submission" date="2021-03" db="EMBL/GenBank/DDBJ databases">
        <title>Sequencing the genomes of 1000 actinobacteria strains.</title>
        <authorList>
            <person name="Klenk H.-P."/>
        </authorList>
    </citation>
    <scope>NUCLEOTIDE SEQUENCE [LARGE SCALE GENOMIC DNA]</scope>
    <source>
        <strain evidence="4 5">DSM 44580</strain>
    </source>
</reference>
<evidence type="ECO:0000259" key="3">
    <source>
        <dbReference type="PROSITE" id="PS50043"/>
    </source>
</evidence>
<dbReference type="PANTHER" id="PTHR16305">
    <property type="entry name" value="TESTICULAR SOLUBLE ADENYLYL CYCLASE"/>
    <property type="match status" value="1"/>
</dbReference>
<dbReference type="SUPFAM" id="SSF48452">
    <property type="entry name" value="TPR-like"/>
    <property type="match status" value="2"/>
</dbReference>
<dbReference type="PROSITE" id="PS50043">
    <property type="entry name" value="HTH_LUXR_2"/>
    <property type="match status" value="1"/>
</dbReference>
<gene>
    <name evidence="4" type="ORF">JOF53_005558</name>
</gene>
<keyword evidence="1" id="KW-0547">Nucleotide-binding</keyword>
<protein>
    <submittedName>
        <fullName evidence="4">DNA-binding CsgD family transcriptional regulator/tetratricopeptide (TPR) repeat protein</fullName>
    </submittedName>
</protein>
<keyword evidence="2" id="KW-0067">ATP-binding</keyword>
<dbReference type="CDD" id="cd06170">
    <property type="entry name" value="LuxR_C_like"/>
    <property type="match status" value="1"/>
</dbReference>
<comment type="caution">
    <text evidence="4">The sequence shown here is derived from an EMBL/GenBank/DDBJ whole genome shotgun (WGS) entry which is preliminary data.</text>
</comment>
<dbReference type="InterPro" id="IPR041664">
    <property type="entry name" value="AAA_16"/>
</dbReference>
<dbReference type="SUPFAM" id="SSF46894">
    <property type="entry name" value="C-terminal effector domain of the bipartite response regulators"/>
    <property type="match status" value="1"/>
</dbReference>
<keyword evidence="4" id="KW-0238">DNA-binding</keyword>
<name>A0ABS5AJE4_9PSEU</name>
<dbReference type="InterPro" id="IPR000792">
    <property type="entry name" value="Tscrpt_reg_LuxR_C"/>
</dbReference>
<dbReference type="InterPro" id="IPR027417">
    <property type="entry name" value="P-loop_NTPase"/>
</dbReference>
<sequence>MTGALEAARAGRGGAVFLVGESGIGKSRLASAVAEAAFSTGMSLSRGRASAIDPMTPFRPLTEALLSLLRAEDVQPSALGPYGPVLGRLLPGWGGAGADREGDSLVILAEAVLRLTGLVGRGRGCLMALDDLQNADAETLAVLEYLIDNLDLQPTLLLGAIRDEPCPALHIARAAAQRGQCLLIELDQLDRSGLAALAASCLAVPSVPPAVTDLLWAGGGGNPFMVEELVASMVEGGLLTVGSGAVQVAEALPATLPTTVSRALAQRVSHLGQQARELLTVAAVLGQRFPLAVVQKVTGLSDRELLNLLHGDLAAQLVTPDETTADWYTFHHQLSREAVLSSVDRATKTSLAATLADAVEEVHPGLPDQWCQVTATLRRQAGQQAKAGRLYTEVGRRALAQGAAGSAVTLLDQAWDLLAHDEALHRAEALELLVHALAEAGEVERALDLVATLDQVGALAPRRRADLHTRLGWAAAVAGRSADAIVQVEAARALLGPDAAAEDIAQIDVVAAHLALDIPGPGQLATAERLARHAAVVAEEVPLPVVACQAWQLLGALTRHRDPDEATSCLERARALAVRHNLPIWEIHALIRLGNDDALRSGALDRLTHARDLATKAGAITARYQAESSIALHSILHGDFTAAKTLIDRVLPSITRLKLLETTQYVLLLRAVLAGHQGRRKDLDEALTEFRDWHGDPALHAPRIHGLAGSFCALLEEDRPKALAELSRALDGESSERSVFHLSGRHGLHLLLTVLCGRTTRAEYDQLASNPAGALRWDRQFACYARAVLLGREGRHEEARAAVEEAQEVGAPYAMARHLGLRLVAEDALSEGWGDPVTWLRTAEDYFHALDDATVAGACRALLRKAGVRVGQHREGAGGIPAGLRQQGVTVREFEVLKLLVGRLGNREIAERLHLSPRTVERHVSSLITKTGLPNRIALSEYAADLG</sequence>